<feature type="domain" description="Enoyl reductase (ER)" evidence="3">
    <location>
        <begin position="15"/>
        <end position="325"/>
    </location>
</feature>
<reference evidence="4 5" key="1">
    <citation type="submission" date="2015-06" db="EMBL/GenBank/DDBJ databases">
        <title>Improved classification and identification of acetic acid bacteria using matrix-assisted laser desorption/ionization time-of-flight mass spectrometry; Gluconobacter nephelii and Gluconobacter uchimurae are later heterotypic synonyms of Gluconobacter japonicus and Gluconobacter oxydans, respectively.</title>
        <authorList>
            <person name="Li L."/>
            <person name="Cleenwerck I."/>
            <person name="De Vuyst L."/>
            <person name="Vandamme P."/>
        </authorList>
    </citation>
    <scope>NUCLEOTIDE SEQUENCE [LARGE SCALE GENOMIC DNA]</scope>
    <source>
        <strain evidence="4 5">LMG 1625</strain>
    </source>
</reference>
<gene>
    <name evidence="4" type="ORF">AD928_05790</name>
</gene>
<evidence type="ECO:0000313" key="5">
    <source>
        <dbReference type="Proteomes" id="UP000075473"/>
    </source>
</evidence>
<dbReference type="CDD" id="cd05286">
    <property type="entry name" value="QOR2"/>
    <property type="match status" value="1"/>
</dbReference>
<dbReference type="GO" id="GO:0035925">
    <property type="term" value="F:mRNA 3'-UTR AU-rich region binding"/>
    <property type="evidence" value="ECO:0007669"/>
    <property type="project" value="TreeGrafter"/>
</dbReference>
<evidence type="ECO:0000313" key="4">
    <source>
        <dbReference type="EMBL" id="KXU95426.1"/>
    </source>
</evidence>
<evidence type="ECO:0000259" key="3">
    <source>
        <dbReference type="SMART" id="SM00829"/>
    </source>
</evidence>
<dbReference type="EMBL" id="LHZA01000134">
    <property type="protein sequence ID" value="KXU95426.1"/>
    <property type="molecule type" value="Genomic_DNA"/>
</dbReference>
<dbReference type="InterPro" id="IPR002364">
    <property type="entry name" value="Quin_OxRdtase/zeta-crystal_CS"/>
</dbReference>
<organism evidence="4 5">
    <name type="scientific">Acetobacter cerevisiae</name>
    <dbReference type="NCBI Taxonomy" id="178900"/>
    <lineage>
        <taxon>Bacteria</taxon>
        <taxon>Pseudomonadati</taxon>
        <taxon>Pseudomonadota</taxon>
        <taxon>Alphaproteobacteria</taxon>
        <taxon>Acetobacterales</taxon>
        <taxon>Acetobacteraceae</taxon>
        <taxon>Acetobacter</taxon>
    </lineage>
</organism>
<dbReference type="PANTHER" id="PTHR48106">
    <property type="entry name" value="QUINONE OXIDOREDUCTASE PIG3-RELATED"/>
    <property type="match status" value="1"/>
</dbReference>
<accession>A0A149QE65</accession>
<dbReference type="Gene3D" id="3.90.180.10">
    <property type="entry name" value="Medium-chain alcohol dehydrogenases, catalytic domain"/>
    <property type="match status" value="1"/>
</dbReference>
<dbReference type="RefSeq" id="WP_062248991.1">
    <property type="nucleotide sequence ID" value="NZ_LHZA01000134.1"/>
</dbReference>
<keyword evidence="1" id="KW-0521">NADP</keyword>
<dbReference type="InterPro" id="IPR036291">
    <property type="entry name" value="NAD(P)-bd_dom_sf"/>
</dbReference>
<dbReference type="PATRIC" id="fig|178900.5.peg.2898"/>
<keyword evidence="2" id="KW-0560">Oxidoreductase</keyword>
<dbReference type="Pfam" id="PF00107">
    <property type="entry name" value="ADH_zinc_N"/>
    <property type="match status" value="1"/>
</dbReference>
<sequence>MSDETNTVIRVHETGGPDVLKVESLPVPTPGAGEVLLRQEAIGVNFIDTYFRSGLYKFPSLPAIPGSEGAGVIEAVGPDVTDLKPGMRVAYAGVPGGYARYRTIAADRLVELPESVSFETAAAVTLRGFSAHMLLRQVYPVRKGETILVYAAAGGVGQLLCQWGKHLGARVLGVTSTQEKADVARACGAAEVLVGTDNLPQRVRELTDGAMLPVVYDSIGRDTFEASLSCLAPRGLMVSYGNASGPVTGVNVGTLGAHGSLYLTRPSLMTYIADKSELQASAAALFSALEQGVLRPSIGQRFALTEAAEAHRALESRKTTGSTILLP</sequence>
<dbReference type="InterPro" id="IPR013154">
    <property type="entry name" value="ADH-like_N"/>
</dbReference>
<dbReference type="InterPro" id="IPR013149">
    <property type="entry name" value="ADH-like_C"/>
</dbReference>
<dbReference type="Proteomes" id="UP000075473">
    <property type="component" value="Unassembled WGS sequence"/>
</dbReference>
<dbReference type="AlphaFoldDB" id="A0A149QE65"/>
<evidence type="ECO:0000256" key="2">
    <source>
        <dbReference type="ARBA" id="ARBA00023002"/>
    </source>
</evidence>
<dbReference type="Gene3D" id="3.40.50.720">
    <property type="entry name" value="NAD(P)-binding Rossmann-like Domain"/>
    <property type="match status" value="1"/>
</dbReference>
<evidence type="ECO:0000256" key="1">
    <source>
        <dbReference type="ARBA" id="ARBA00022857"/>
    </source>
</evidence>
<dbReference type="GO" id="GO:0003960">
    <property type="term" value="F:quinone reductase (NADPH) activity"/>
    <property type="evidence" value="ECO:0007669"/>
    <property type="project" value="InterPro"/>
</dbReference>
<dbReference type="PROSITE" id="PS01162">
    <property type="entry name" value="QOR_ZETA_CRYSTAL"/>
    <property type="match status" value="1"/>
</dbReference>
<dbReference type="GO" id="GO:0008270">
    <property type="term" value="F:zinc ion binding"/>
    <property type="evidence" value="ECO:0007669"/>
    <property type="project" value="InterPro"/>
</dbReference>
<dbReference type="SUPFAM" id="SSF51735">
    <property type="entry name" value="NAD(P)-binding Rossmann-fold domains"/>
    <property type="match status" value="1"/>
</dbReference>
<dbReference type="SMART" id="SM00829">
    <property type="entry name" value="PKS_ER"/>
    <property type="match status" value="1"/>
</dbReference>
<dbReference type="SUPFAM" id="SSF50129">
    <property type="entry name" value="GroES-like"/>
    <property type="match status" value="1"/>
</dbReference>
<dbReference type="NCBIfam" id="NF008024">
    <property type="entry name" value="PRK10754.1"/>
    <property type="match status" value="1"/>
</dbReference>
<dbReference type="InterPro" id="IPR020843">
    <property type="entry name" value="ER"/>
</dbReference>
<name>A0A149QE65_9PROT</name>
<proteinExistence type="predicted"/>
<dbReference type="Pfam" id="PF08240">
    <property type="entry name" value="ADH_N"/>
    <property type="match status" value="1"/>
</dbReference>
<dbReference type="InterPro" id="IPR011032">
    <property type="entry name" value="GroES-like_sf"/>
</dbReference>
<dbReference type="GO" id="GO:0005829">
    <property type="term" value="C:cytosol"/>
    <property type="evidence" value="ECO:0007669"/>
    <property type="project" value="TreeGrafter"/>
</dbReference>
<dbReference type="PANTHER" id="PTHR48106:SF13">
    <property type="entry name" value="QUINONE OXIDOREDUCTASE-RELATED"/>
    <property type="match status" value="1"/>
</dbReference>
<dbReference type="FunFam" id="3.40.50.720:FF:000053">
    <property type="entry name" value="Quinone oxidoreductase 1"/>
    <property type="match status" value="1"/>
</dbReference>
<comment type="caution">
    <text evidence="4">The sequence shown here is derived from an EMBL/GenBank/DDBJ whole genome shotgun (WGS) entry which is preliminary data.</text>
</comment>
<dbReference type="GO" id="GO:0070402">
    <property type="term" value="F:NADPH binding"/>
    <property type="evidence" value="ECO:0007669"/>
    <property type="project" value="TreeGrafter"/>
</dbReference>
<protein>
    <submittedName>
        <fullName evidence="4">Quinone oxidoreductase</fullName>
    </submittedName>
</protein>
<dbReference type="InterPro" id="IPR047618">
    <property type="entry name" value="QOR-like"/>
</dbReference>